<evidence type="ECO:0000313" key="6">
    <source>
        <dbReference type="Proteomes" id="UP000789570"/>
    </source>
</evidence>
<dbReference type="SMART" id="SM00320">
    <property type="entry name" value="WD40"/>
    <property type="match status" value="4"/>
</dbReference>
<evidence type="ECO:0000256" key="3">
    <source>
        <dbReference type="PROSITE-ProRule" id="PRU00221"/>
    </source>
</evidence>
<keyword evidence="2" id="KW-0677">Repeat</keyword>
<dbReference type="InterPro" id="IPR019775">
    <property type="entry name" value="WD40_repeat_CS"/>
</dbReference>
<protein>
    <submittedName>
        <fullName evidence="5">17935_t:CDS:1</fullName>
    </submittedName>
</protein>
<accession>A0A9N9CFY1</accession>
<feature type="domain" description="Anaphase-promoting complex subunit 4-like WD40" evidence="4">
    <location>
        <begin position="136"/>
        <end position="219"/>
    </location>
</feature>
<keyword evidence="6" id="KW-1185">Reference proteome</keyword>
<dbReference type="Proteomes" id="UP000789570">
    <property type="component" value="Unassembled WGS sequence"/>
</dbReference>
<evidence type="ECO:0000256" key="2">
    <source>
        <dbReference type="ARBA" id="ARBA00022737"/>
    </source>
</evidence>
<dbReference type="PANTHER" id="PTHR10971">
    <property type="entry name" value="MRNA EXPORT FACTOR AND BUB3"/>
    <property type="match status" value="1"/>
</dbReference>
<reference evidence="5" key="1">
    <citation type="submission" date="2021-06" db="EMBL/GenBank/DDBJ databases">
        <authorList>
            <person name="Kallberg Y."/>
            <person name="Tangrot J."/>
            <person name="Rosling A."/>
        </authorList>
    </citation>
    <scope>NUCLEOTIDE SEQUENCE</scope>
    <source>
        <strain evidence="5">UK204</strain>
    </source>
</reference>
<comment type="caution">
    <text evidence="5">The sequence shown here is derived from an EMBL/GenBank/DDBJ whole genome shotgun (WGS) entry which is preliminary data.</text>
</comment>
<dbReference type="SUPFAM" id="SSF50978">
    <property type="entry name" value="WD40 repeat-like"/>
    <property type="match status" value="1"/>
</dbReference>
<dbReference type="OrthoDB" id="427795at2759"/>
<sequence>MTTVHKKPEIFTHLTKKLTFGTYAVRWIPSSAKFVVLGQHPRGTGLFQVYELDEQELVLVEERETGGALKCGTFGASSLNSRHLATGDFDGRLALWDLEHTEAPVFSIKAHSSIINDIAGCGGSITSSHGPPELATASRDGTVKIWDIRQKNQPVVKIGSAEKAGDAWCVAFGNAWNNEERVVAIGYDNGEVKLFDLKTMSILSELTISSGEDATIWCIRHVPQALDCFMTSTGSGAINLYQIKSKTLKLMASATVTGQPVASIDWHINKSGLLVFTSFDGTVGVNIVTNI</sequence>
<dbReference type="InterPro" id="IPR001680">
    <property type="entry name" value="WD40_rpt"/>
</dbReference>
<dbReference type="EMBL" id="CAJVPQ010002480">
    <property type="protein sequence ID" value="CAG8598676.1"/>
    <property type="molecule type" value="Genomic_DNA"/>
</dbReference>
<dbReference type="InterPro" id="IPR024977">
    <property type="entry name" value="Apc4-like_WD40_dom"/>
</dbReference>
<keyword evidence="1 3" id="KW-0853">WD repeat</keyword>
<dbReference type="InterPro" id="IPR036322">
    <property type="entry name" value="WD40_repeat_dom_sf"/>
</dbReference>
<dbReference type="InterPro" id="IPR015943">
    <property type="entry name" value="WD40/YVTN_repeat-like_dom_sf"/>
</dbReference>
<dbReference type="AlphaFoldDB" id="A0A9N9CFY1"/>
<evidence type="ECO:0000256" key="1">
    <source>
        <dbReference type="ARBA" id="ARBA00022574"/>
    </source>
</evidence>
<gene>
    <name evidence="5" type="ORF">FCALED_LOCUS8478</name>
</gene>
<dbReference type="PROSITE" id="PS50082">
    <property type="entry name" value="WD_REPEATS_2"/>
    <property type="match status" value="1"/>
</dbReference>
<evidence type="ECO:0000259" key="4">
    <source>
        <dbReference type="Pfam" id="PF12894"/>
    </source>
</evidence>
<evidence type="ECO:0000313" key="5">
    <source>
        <dbReference type="EMBL" id="CAG8598676.1"/>
    </source>
</evidence>
<dbReference type="Pfam" id="PF12894">
    <property type="entry name" value="ANAPC4_WD40"/>
    <property type="match status" value="1"/>
</dbReference>
<proteinExistence type="predicted"/>
<organism evidence="5 6">
    <name type="scientific">Funneliformis caledonium</name>
    <dbReference type="NCBI Taxonomy" id="1117310"/>
    <lineage>
        <taxon>Eukaryota</taxon>
        <taxon>Fungi</taxon>
        <taxon>Fungi incertae sedis</taxon>
        <taxon>Mucoromycota</taxon>
        <taxon>Glomeromycotina</taxon>
        <taxon>Glomeromycetes</taxon>
        <taxon>Glomerales</taxon>
        <taxon>Glomeraceae</taxon>
        <taxon>Funneliformis</taxon>
    </lineage>
</organism>
<feature type="repeat" description="WD" evidence="3">
    <location>
        <begin position="134"/>
        <end position="156"/>
    </location>
</feature>
<name>A0A9N9CFY1_9GLOM</name>
<dbReference type="PROSITE" id="PS00678">
    <property type="entry name" value="WD_REPEATS_1"/>
    <property type="match status" value="1"/>
</dbReference>
<dbReference type="Gene3D" id="2.130.10.10">
    <property type="entry name" value="YVTN repeat-like/Quinoprotein amine dehydrogenase"/>
    <property type="match status" value="2"/>
</dbReference>